<organism evidence="3 4">
    <name type="scientific">Pristionchus entomophagus</name>
    <dbReference type="NCBI Taxonomy" id="358040"/>
    <lineage>
        <taxon>Eukaryota</taxon>
        <taxon>Metazoa</taxon>
        <taxon>Ecdysozoa</taxon>
        <taxon>Nematoda</taxon>
        <taxon>Chromadorea</taxon>
        <taxon>Rhabditida</taxon>
        <taxon>Rhabditina</taxon>
        <taxon>Diplogasteromorpha</taxon>
        <taxon>Diplogasteroidea</taxon>
        <taxon>Neodiplogasteridae</taxon>
        <taxon>Pristionchus</taxon>
    </lineage>
</organism>
<feature type="transmembrane region" description="Helical" evidence="2">
    <location>
        <begin position="77"/>
        <end position="100"/>
    </location>
</feature>
<keyword evidence="2" id="KW-0472">Membrane</keyword>
<dbReference type="PANTHER" id="PTHR47521:SF7">
    <property type="entry name" value="SERPENTINE RECEPTOR CLASS EPSILON-6"/>
    <property type="match status" value="1"/>
</dbReference>
<dbReference type="Pfam" id="PF03125">
    <property type="entry name" value="Sre"/>
    <property type="match status" value="1"/>
</dbReference>
<evidence type="ECO:0000313" key="4">
    <source>
        <dbReference type="Proteomes" id="UP001432027"/>
    </source>
</evidence>
<keyword evidence="4" id="KW-1185">Reference proteome</keyword>
<feature type="transmembrane region" description="Helical" evidence="2">
    <location>
        <begin position="47"/>
        <end position="65"/>
    </location>
</feature>
<proteinExistence type="inferred from homology"/>
<sequence length="151" mass="17272">LFVFVLRANRRNIEKLKRSGSSYSVARSFQLQENVAILTLLTRSAKPILFCTTTAFILFCFYAFVPPNSGYDTARFFSVALYDLWLAKTSVILVLCLPYYEPKFGKNISCTVLGHIMRRNTIADLSRQESNADAVTNAYFNQLARHWENPI</sequence>
<dbReference type="EMBL" id="BTSX01000004">
    <property type="protein sequence ID" value="GMS94977.1"/>
    <property type="molecule type" value="Genomic_DNA"/>
</dbReference>
<comment type="caution">
    <text evidence="3">The sequence shown here is derived from an EMBL/GenBank/DDBJ whole genome shotgun (WGS) entry which is preliminary data.</text>
</comment>
<name>A0AAV5TKN6_9BILA</name>
<keyword evidence="2" id="KW-0812">Transmembrane</keyword>
<evidence type="ECO:0000313" key="3">
    <source>
        <dbReference type="EMBL" id="GMS94977.1"/>
    </source>
</evidence>
<feature type="non-terminal residue" evidence="3">
    <location>
        <position position="1"/>
    </location>
</feature>
<evidence type="ECO:0000256" key="1">
    <source>
        <dbReference type="ARBA" id="ARBA00006803"/>
    </source>
</evidence>
<dbReference type="InterPro" id="IPR004151">
    <property type="entry name" value="7TM_GPCR_serpentine_rcpt_Sre"/>
</dbReference>
<dbReference type="GO" id="GO:0007606">
    <property type="term" value="P:sensory perception of chemical stimulus"/>
    <property type="evidence" value="ECO:0007669"/>
    <property type="project" value="InterPro"/>
</dbReference>
<protein>
    <recommendedName>
        <fullName evidence="5">G protein-coupled receptor</fullName>
    </recommendedName>
</protein>
<comment type="similarity">
    <text evidence="1">Belongs to the nematode receptor-like protein sre family.</text>
</comment>
<keyword evidence="2" id="KW-1133">Transmembrane helix</keyword>
<dbReference type="PANTHER" id="PTHR47521">
    <property type="entry name" value="SERPENTINE RECEPTOR, CLASS E (EPSILON)-RELATED"/>
    <property type="match status" value="1"/>
</dbReference>
<dbReference type="AlphaFoldDB" id="A0AAV5TKN6"/>
<dbReference type="Proteomes" id="UP001432027">
    <property type="component" value="Unassembled WGS sequence"/>
</dbReference>
<dbReference type="InterPro" id="IPR052860">
    <property type="entry name" value="NRL-GPCR1"/>
</dbReference>
<reference evidence="3" key="1">
    <citation type="submission" date="2023-10" db="EMBL/GenBank/DDBJ databases">
        <title>Genome assembly of Pristionchus species.</title>
        <authorList>
            <person name="Yoshida K."/>
            <person name="Sommer R.J."/>
        </authorList>
    </citation>
    <scope>NUCLEOTIDE SEQUENCE</scope>
    <source>
        <strain evidence="3">RS0144</strain>
    </source>
</reference>
<dbReference type="GO" id="GO:0016020">
    <property type="term" value="C:membrane"/>
    <property type="evidence" value="ECO:0007669"/>
    <property type="project" value="InterPro"/>
</dbReference>
<accession>A0AAV5TKN6</accession>
<evidence type="ECO:0008006" key="5">
    <source>
        <dbReference type="Google" id="ProtNLM"/>
    </source>
</evidence>
<gene>
    <name evidence="3" type="ORF">PENTCL1PPCAC_17152</name>
</gene>
<evidence type="ECO:0000256" key="2">
    <source>
        <dbReference type="SAM" id="Phobius"/>
    </source>
</evidence>